<dbReference type="Pfam" id="PF00072">
    <property type="entry name" value="Response_reg"/>
    <property type="match status" value="1"/>
</dbReference>
<evidence type="ECO:0000313" key="3">
    <source>
        <dbReference type="EMBL" id="MDO1445857.1"/>
    </source>
</evidence>
<dbReference type="SUPFAM" id="SSF52172">
    <property type="entry name" value="CheY-like"/>
    <property type="match status" value="1"/>
</dbReference>
<dbReference type="InterPro" id="IPR052893">
    <property type="entry name" value="TCS_response_regulator"/>
</dbReference>
<dbReference type="PANTHER" id="PTHR44520">
    <property type="entry name" value="RESPONSE REGULATOR RCP1-RELATED"/>
    <property type="match status" value="1"/>
</dbReference>
<dbReference type="EMBL" id="JAUKPO010000002">
    <property type="protein sequence ID" value="MDO1445857.1"/>
    <property type="molecule type" value="Genomic_DNA"/>
</dbReference>
<comment type="caution">
    <text evidence="3">The sequence shown here is derived from an EMBL/GenBank/DDBJ whole genome shotgun (WGS) entry which is preliminary data.</text>
</comment>
<evidence type="ECO:0000313" key="4">
    <source>
        <dbReference type="Proteomes" id="UP001168528"/>
    </source>
</evidence>
<feature type="domain" description="Response regulatory" evidence="2">
    <location>
        <begin position="6"/>
        <end position="132"/>
    </location>
</feature>
<keyword evidence="4" id="KW-1185">Reference proteome</keyword>
<dbReference type="InterPro" id="IPR011006">
    <property type="entry name" value="CheY-like_superfamily"/>
</dbReference>
<keyword evidence="1" id="KW-0597">Phosphoprotein</keyword>
<gene>
    <name evidence="3" type="ORF">Q0590_06320</name>
</gene>
<organism evidence="3 4">
    <name type="scientific">Rhodocytophaga aerolata</name>
    <dbReference type="NCBI Taxonomy" id="455078"/>
    <lineage>
        <taxon>Bacteria</taxon>
        <taxon>Pseudomonadati</taxon>
        <taxon>Bacteroidota</taxon>
        <taxon>Cytophagia</taxon>
        <taxon>Cytophagales</taxon>
        <taxon>Rhodocytophagaceae</taxon>
        <taxon>Rhodocytophaga</taxon>
    </lineage>
</organism>
<dbReference type="PANTHER" id="PTHR44520:SF2">
    <property type="entry name" value="RESPONSE REGULATOR RCP1"/>
    <property type="match status" value="1"/>
</dbReference>
<dbReference type="Gene3D" id="3.40.50.2300">
    <property type="match status" value="1"/>
</dbReference>
<evidence type="ECO:0000256" key="1">
    <source>
        <dbReference type="PROSITE-ProRule" id="PRU00169"/>
    </source>
</evidence>
<name>A0ABT8R516_9BACT</name>
<protein>
    <submittedName>
        <fullName evidence="3">Response regulator</fullName>
    </submittedName>
</protein>
<dbReference type="InterPro" id="IPR001789">
    <property type="entry name" value="Sig_transdc_resp-reg_receiver"/>
</dbReference>
<feature type="modified residue" description="4-aspartylphosphate" evidence="1">
    <location>
        <position position="65"/>
    </location>
</feature>
<accession>A0ABT8R516</accession>
<reference evidence="3" key="1">
    <citation type="submission" date="2023-07" db="EMBL/GenBank/DDBJ databases">
        <title>The genome sequence of Rhodocytophaga aerolata KACC 12507.</title>
        <authorList>
            <person name="Zhang X."/>
        </authorList>
    </citation>
    <scope>NUCLEOTIDE SEQUENCE</scope>
    <source>
        <strain evidence="3">KACC 12507</strain>
    </source>
</reference>
<dbReference type="SMART" id="SM00448">
    <property type="entry name" value="REC"/>
    <property type="match status" value="1"/>
</dbReference>
<sequence length="134" mass="15169">MEKKYKILVVDDDFINNIITEEIIRNTGLADEIYLATNGQEAVEFIKQHCLAGTAGQGIDLILLDLNMPIMDGFEFLEKIDSFSLRHPLKIVVLTTSTDNRDIDRAYKYPIAGFLSKPLTIDKFTSLYGKLLPE</sequence>
<proteinExistence type="predicted"/>
<dbReference type="RefSeq" id="WP_302036655.1">
    <property type="nucleotide sequence ID" value="NZ_JAUKPO010000002.1"/>
</dbReference>
<dbReference type="PROSITE" id="PS50110">
    <property type="entry name" value="RESPONSE_REGULATORY"/>
    <property type="match status" value="1"/>
</dbReference>
<dbReference type="Proteomes" id="UP001168528">
    <property type="component" value="Unassembled WGS sequence"/>
</dbReference>
<evidence type="ECO:0000259" key="2">
    <source>
        <dbReference type="PROSITE" id="PS50110"/>
    </source>
</evidence>